<keyword evidence="7" id="KW-0630">Potassium</keyword>
<dbReference type="GO" id="GO:0051260">
    <property type="term" value="P:protein homooligomerization"/>
    <property type="evidence" value="ECO:0007669"/>
    <property type="project" value="InterPro"/>
</dbReference>
<dbReference type="Pfam" id="PF00520">
    <property type="entry name" value="Ion_trans"/>
    <property type="match status" value="1"/>
</dbReference>
<dbReference type="InterPro" id="IPR003972">
    <property type="entry name" value="K_chnl_volt-dep_Kv1"/>
</dbReference>
<dbReference type="InterPro" id="IPR000210">
    <property type="entry name" value="BTB/POZ_dom"/>
</dbReference>
<comment type="subcellular location">
    <subcellularLocation>
        <location evidence="1">Membrane</location>
        <topology evidence="1">Multi-pass membrane protein</topology>
    </subcellularLocation>
</comment>
<evidence type="ECO:0000256" key="6">
    <source>
        <dbReference type="ARBA" id="ARBA00022882"/>
    </source>
</evidence>
<dbReference type="InterPro" id="IPR003968">
    <property type="entry name" value="K_chnl_volt-dep_Kv"/>
</dbReference>
<reference evidence="15 16" key="1">
    <citation type="submission" date="2018-03" db="EMBL/GenBank/DDBJ databases">
        <title>Finding Nemo's genes: A chromosome-scale reference assembly of the genome of the orange clownfish Amphiprion percula.</title>
        <authorList>
            <person name="Lehmann R."/>
        </authorList>
    </citation>
    <scope>NUCLEOTIDE SEQUENCE</scope>
</reference>
<protein>
    <submittedName>
        <fullName evidence="15">Potassium voltage-gated channel subfamily A member 2</fullName>
    </submittedName>
</protein>
<dbReference type="InterPro" id="IPR011333">
    <property type="entry name" value="SKP1/BTB/POZ_sf"/>
</dbReference>
<dbReference type="InterPro" id="IPR005821">
    <property type="entry name" value="Ion_trans_dom"/>
</dbReference>
<evidence type="ECO:0000256" key="13">
    <source>
        <dbReference type="SAM" id="Phobius"/>
    </source>
</evidence>
<evidence type="ECO:0000256" key="11">
    <source>
        <dbReference type="ARBA" id="ARBA00023303"/>
    </source>
</evidence>
<dbReference type="GO" id="GO:0044224">
    <property type="term" value="C:juxtaparanode region of axon"/>
    <property type="evidence" value="ECO:0007669"/>
    <property type="project" value="TreeGrafter"/>
</dbReference>
<dbReference type="GO" id="GO:0005251">
    <property type="term" value="F:delayed rectifier potassium channel activity"/>
    <property type="evidence" value="ECO:0007669"/>
    <property type="project" value="TreeGrafter"/>
</dbReference>
<keyword evidence="10 13" id="KW-0472">Membrane</keyword>
<evidence type="ECO:0000256" key="3">
    <source>
        <dbReference type="ARBA" id="ARBA00022538"/>
    </source>
</evidence>
<keyword evidence="6" id="KW-0851">Voltage-gated channel</keyword>
<dbReference type="PRINTS" id="PR01491">
    <property type="entry name" value="KVCHANNEL"/>
</dbReference>
<name>A0A3P8RQG5_AMPPE</name>
<dbReference type="Ensembl" id="ENSAPET00000001826.1">
    <property type="protein sequence ID" value="ENSAPEP00000001780.1"/>
    <property type="gene ID" value="ENSAPEG00000000340.1"/>
</dbReference>
<dbReference type="Gene3D" id="3.30.710.10">
    <property type="entry name" value="Potassium Channel Kv1.1, Chain A"/>
    <property type="match status" value="1"/>
</dbReference>
<reference evidence="15" key="3">
    <citation type="submission" date="2025-09" db="UniProtKB">
        <authorList>
            <consortium name="Ensembl"/>
        </authorList>
    </citation>
    <scope>IDENTIFICATION</scope>
</reference>
<keyword evidence="2" id="KW-0813">Transport</keyword>
<evidence type="ECO:0000256" key="8">
    <source>
        <dbReference type="ARBA" id="ARBA00022989"/>
    </source>
</evidence>
<evidence type="ECO:0000259" key="14">
    <source>
        <dbReference type="SMART" id="SM00225"/>
    </source>
</evidence>
<evidence type="ECO:0000256" key="2">
    <source>
        <dbReference type="ARBA" id="ARBA00022448"/>
    </source>
</evidence>
<dbReference type="InterPro" id="IPR027359">
    <property type="entry name" value="Volt_channel_dom_sf"/>
</dbReference>
<dbReference type="PRINTS" id="PR01496">
    <property type="entry name" value="SHAKERCHANEL"/>
</dbReference>
<evidence type="ECO:0000313" key="15">
    <source>
        <dbReference type="Ensembl" id="ENSAPEP00000001780.1"/>
    </source>
</evidence>
<dbReference type="GO" id="GO:0008076">
    <property type="term" value="C:voltage-gated potassium channel complex"/>
    <property type="evidence" value="ECO:0007669"/>
    <property type="project" value="InterPro"/>
</dbReference>
<feature type="transmembrane region" description="Helical" evidence="13">
    <location>
        <begin position="201"/>
        <end position="219"/>
    </location>
</feature>
<feature type="compositionally biased region" description="Pro residues" evidence="12">
    <location>
        <begin position="22"/>
        <end position="39"/>
    </location>
</feature>
<dbReference type="GeneTree" id="ENSGT00940000158688"/>
<dbReference type="Pfam" id="PF02214">
    <property type="entry name" value="BTB_2"/>
    <property type="match status" value="1"/>
</dbReference>
<dbReference type="SUPFAM" id="SSF81324">
    <property type="entry name" value="Voltage-gated potassium channels"/>
    <property type="match status" value="1"/>
</dbReference>
<keyword evidence="4 13" id="KW-0812">Transmembrane</keyword>
<dbReference type="PANTHER" id="PTHR11537:SF23">
    <property type="entry name" value="POTASSIUM VOLTAGE-GATED CHANNEL SUBFAMILY A MEMBER 2"/>
    <property type="match status" value="1"/>
</dbReference>
<organism evidence="15 16">
    <name type="scientific">Amphiprion percula</name>
    <name type="common">Orange clownfish</name>
    <name type="synonym">Lutjanus percula</name>
    <dbReference type="NCBI Taxonomy" id="161767"/>
    <lineage>
        <taxon>Eukaryota</taxon>
        <taxon>Metazoa</taxon>
        <taxon>Chordata</taxon>
        <taxon>Craniata</taxon>
        <taxon>Vertebrata</taxon>
        <taxon>Euteleostomi</taxon>
        <taxon>Actinopterygii</taxon>
        <taxon>Neopterygii</taxon>
        <taxon>Teleostei</taxon>
        <taxon>Neoteleostei</taxon>
        <taxon>Acanthomorphata</taxon>
        <taxon>Ovalentaria</taxon>
        <taxon>Pomacentridae</taxon>
        <taxon>Amphiprion</taxon>
    </lineage>
</organism>
<evidence type="ECO:0000256" key="7">
    <source>
        <dbReference type="ARBA" id="ARBA00022958"/>
    </source>
</evidence>
<dbReference type="SUPFAM" id="SSF54695">
    <property type="entry name" value="POZ domain"/>
    <property type="match status" value="1"/>
</dbReference>
<dbReference type="InterPro" id="IPR003131">
    <property type="entry name" value="T1-type_BTB"/>
</dbReference>
<keyword evidence="8 13" id="KW-1133">Transmembrane helix</keyword>
<dbReference type="Proteomes" id="UP000265080">
    <property type="component" value="Chromosome 6"/>
</dbReference>
<evidence type="ECO:0000256" key="5">
    <source>
        <dbReference type="ARBA" id="ARBA00022826"/>
    </source>
</evidence>
<dbReference type="PANTHER" id="PTHR11537">
    <property type="entry name" value="VOLTAGE-GATED POTASSIUM CHANNEL"/>
    <property type="match status" value="1"/>
</dbReference>
<dbReference type="AlphaFoldDB" id="A0A3P8RQG5"/>
<feature type="domain" description="BTB" evidence="14">
    <location>
        <begin position="72"/>
        <end position="172"/>
    </location>
</feature>
<evidence type="ECO:0000256" key="1">
    <source>
        <dbReference type="ARBA" id="ARBA00004141"/>
    </source>
</evidence>
<keyword evidence="16" id="KW-1185">Reference proteome</keyword>
<proteinExistence type="predicted"/>
<dbReference type="GO" id="GO:0043679">
    <property type="term" value="C:axon terminus"/>
    <property type="evidence" value="ECO:0007669"/>
    <property type="project" value="TreeGrafter"/>
</dbReference>
<accession>A0A3P8RQG5</accession>
<dbReference type="Gene3D" id="1.10.287.70">
    <property type="match status" value="1"/>
</dbReference>
<evidence type="ECO:0000256" key="4">
    <source>
        <dbReference type="ARBA" id="ARBA00022692"/>
    </source>
</evidence>
<keyword evidence="5" id="KW-0631">Potassium channel</keyword>
<dbReference type="Gene3D" id="1.20.120.350">
    <property type="entry name" value="Voltage-gated potassium channels. Chain C"/>
    <property type="match status" value="1"/>
</dbReference>
<dbReference type="CDD" id="cd18403">
    <property type="entry name" value="BTB_POZ_KCNA2_KCNA3"/>
    <property type="match status" value="1"/>
</dbReference>
<evidence type="ECO:0000256" key="10">
    <source>
        <dbReference type="ARBA" id="ARBA00023136"/>
    </source>
</evidence>
<dbReference type="SMART" id="SM00225">
    <property type="entry name" value="BTB"/>
    <property type="match status" value="1"/>
</dbReference>
<dbReference type="InterPro" id="IPR028325">
    <property type="entry name" value="VG_K_chnl"/>
</dbReference>
<evidence type="ECO:0000256" key="12">
    <source>
        <dbReference type="SAM" id="MobiDB-lite"/>
    </source>
</evidence>
<feature type="transmembrane region" description="Helical" evidence="13">
    <location>
        <begin position="226"/>
        <end position="244"/>
    </location>
</feature>
<keyword evidence="3" id="KW-0633">Potassium transport</keyword>
<evidence type="ECO:0000313" key="16">
    <source>
        <dbReference type="Proteomes" id="UP000265080"/>
    </source>
</evidence>
<dbReference type="PRINTS" id="PR00169">
    <property type="entry name" value="KCHANNEL"/>
</dbReference>
<keyword evidence="9" id="KW-0406">Ion transport</keyword>
<feature type="region of interest" description="Disordered" evidence="12">
    <location>
        <begin position="1"/>
        <end position="66"/>
    </location>
</feature>
<reference evidence="15" key="2">
    <citation type="submission" date="2025-08" db="UniProtKB">
        <authorList>
            <consortium name="Ensembl"/>
        </authorList>
    </citation>
    <scope>IDENTIFICATION</scope>
</reference>
<evidence type="ECO:0000256" key="9">
    <source>
        <dbReference type="ARBA" id="ARBA00023065"/>
    </source>
</evidence>
<dbReference type="GO" id="GO:0001508">
    <property type="term" value="P:action potential"/>
    <property type="evidence" value="ECO:0007669"/>
    <property type="project" value="TreeGrafter"/>
</dbReference>
<keyword evidence="11" id="KW-0407">Ion channel</keyword>
<sequence length="436" mass="49643">MRLGAVALSGLPGATDHHPAVVPHPPFPPRPPPSPPPTEGFPLTSGDPSDEAAAHPGHPQDYDPEADHECCERVVINISGLRFETQLKTLSQFPETLLGDPKKRMRYFDPLRNEYFFDRNRPSFDAILYYYQSGDIFSEEIRFYELGEEAIEMFREDEGFIKEEERPLPDNEFQRQDYRHNLCHGHPDIYRRNAQVSRCSLFTLCIIWFSFEFLVRFFACPSKAGFFGNIMNIIDIVAIIPYFITLARSWQTRPEDGQAGQQAMSLAILRVIRLVRVFRIFKLSRHSKGLQILGQTLKASMREGHPVLQRCLLAEADEPESQFESIPDAFWWAVVSMTTIVGSLCAIAGVLTIALPVPVIVSNFNYFYHRETEGEEQAQYLQVNVPKADSAEELKKSRSGSTIKSIFFTGLEKKNLTPVMNLNTRCLLHLTQNCPL</sequence>
<feature type="transmembrane region" description="Helical" evidence="13">
    <location>
        <begin position="329"/>
        <end position="361"/>
    </location>
</feature>
<dbReference type="GO" id="GO:0030425">
    <property type="term" value="C:dendrite"/>
    <property type="evidence" value="ECO:0007669"/>
    <property type="project" value="TreeGrafter"/>
</dbReference>